<protein>
    <submittedName>
        <fullName evidence="1">ATP-dependent DNA helicase</fullName>
    </submittedName>
</protein>
<keyword evidence="1" id="KW-0347">Helicase</keyword>
<evidence type="ECO:0000313" key="1">
    <source>
        <dbReference type="EMBL" id="GFY77960.1"/>
    </source>
</evidence>
<dbReference type="OrthoDB" id="6512704at2759"/>
<reference evidence="1" key="1">
    <citation type="submission" date="2020-08" db="EMBL/GenBank/DDBJ databases">
        <title>Multicomponent nature underlies the extraordinary mechanical properties of spider dragline silk.</title>
        <authorList>
            <person name="Kono N."/>
            <person name="Nakamura H."/>
            <person name="Mori M."/>
            <person name="Yoshida Y."/>
            <person name="Ohtoshi R."/>
            <person name="Malay A.D."/>
            <person name="Moran D.A.P."/>
            <person name="Tomita M."/>
            <person name="Numata K."/>
            <person name="Arakawa K."/>
        </authorList>
    </citation>
    <scope>NUCLEOTIDE SEQUENCE</scope>
</reference>
<dbReference type="Proteomes" id="UP000886998">
    <property type="component" value="Unassembled WGS sequence"/>
</dbReference>
<organism evidence="1 2">
    <name type="scientific">Trichonephila inaurata madagascariensis</name>
    <dbReference type="NCBI Taxonomy" id="2747483"/>
    <lineage>
        <taxon>Eukaryota</taxon>
        <taxon>Metazoa</taxon>
        <taxon>Ecdysozoa</taxon>
        <taxon>Arthropoda</taxon>
        <taxon>Chelicerata</taxon>
        <taxon>Arachnida</taxon>
        <taxon>Araneae</taxon>
        <taxon>Araneomorphae</taxon>
        <taxon>Entelegynae</taxon>
        <taxon>Araneoidea</taxon>
        <taxon>Nephilidae</taxon>
        <taxon>Trichonephila</taxon>
        <taxon>Trichonephila inaurata</taxon>
    </lineage>
</organism>
<name>A0A8X7CT89_9ARAC</name>
<accession>A0A8X7CT89</accession>
<sequence>MSNYDIKYPTEPSGYVRKLEVKKVVTSSSGVMEDSFSRWTGLPKTFRAGHFINSVRLTLKGLSYEIIFVVDKPYIKTENIDVADGLANGAVGKLSHVELDDQNRVLGVWLPFPNGVGVKAGGKVVDYAYAKGIHREMVPINRRSETVPLNRNRSIHTKRNHFSLKPACSLTIH</sequence>
<dbReference type="EMBL" id="BMAV01022741">
    <property type="protein sequence ID" value="GFY77960.1"/>
    <property type="molecule type" value="Genomic_DNA"/>
</dbReference>
<comment type="caution">
    <text evidence="1">The sequence shown here is derived from an EMBL/GenBank/DDBJ whole genome shotgun (WGS) entry which is preliminary data.</text>
</comment>
<keyword evidence="1" id="KW-0378">Hydrolase</keyword>
<dbReference type="GO" id="GO:0004386">
    <property type="term" value="F:helicase activity"/>
    <property type="evidence" value="ECO:0007669"/>
    <property type="project" value="UniProtKB-KW"/>
</dbReference>
<keyword evidence="1" id="KW-0067">ATP-binding</keyword>
<gene>
    <name evidence="1" type="primary">c2_g4_i2</name>
    <name evidence="1" type="ORF">TNIN_444761</name>
</gene>
<evidence type="ECO:0000313" key="2">
    <source>
        <dbReference type="Proteomes" id="UP000886998"/>
    </source>
</evidence>
<keyword evidence="2" id="KW-1185">Reference proteome</keyword>
<dbReference type="AlphaFoldDB" id="A0A8X7CT89"/>
<keyword evidence="1" id="KW-0547">Nucleotide-binding</keyword>
<proteinExistence type="predicted"/>